<proteinExistence type="predicted"/>
<dbReference type="GO" id="GO:0005975">
    <property type="term" value="P:carbohydrate metabolic process"/>
    <property type="evidence" value="ECO:0007669"/>
    <property type="project" value="InterPro"/>
</dbReference>
<reference evidence="1 2" key="1">
    <citation type="journal article" date="2014" name="Int. J. Syst. Evol. Microbiol.">
        <title>Complete genome sequence of Corynebacterium casei LMG S-19264T (=DSM 44701T), isolated from a smear-ripened cheese.</title>
        <authorList>
            <consortium name="US DOE Joint Genome Institute (JGI-PGF)"/>
            <person name="Walter F."/>
            <person name="Albersmeier A."/>
            <person name="Kalinowski J."/>
            <person name="Ruckert C."/>
        </authorList>
    </citation>
    <scope>NUCLEOTIDE SEQUENCE [LARGE SCALE GENOMIC DNA]</scope>
    <source>
        <strain evidence="1 2">CGMCC 1.15286</strain>
    </source>
</reference>
<dbReference type="Proteomes" id="UP000600247">
    <property type="component" value="Unassembled WGS sequence"/>
</dbReference>
<dbReference type="InterPro" id="IPR011013">
    <property type="entry name" value="Gal_mutarotase_sf_dom"/>
</dbReference>
<dbReference type="AlphaFoldDB" id="A0A917GZI7"/>
<evidence type="ECO:0008006" key="3">
    <source>
        <dbReference type="Google" id="ProtNLM"/>
    </source>
</evidence>
<dbReference type="Gene3D" id="2.70.98.10">
    <property type="match status" value="1"/>
</dbReference>
<gene>
    <name evidence="1" type="ORF">GCM10010918_15450</name>
</gene>
<accession>A0A917GZI7</accession>
<evidence type="ECO:0000313" key="2">
    <source>
        <dbReference type="Proteomes" id="UP000600247"/>
    </source>
</evidence>
<comment type="caution">
    <text evidence="1">The sequence shown here is derived from an EMBL/GenBank/DDBJ whole genome shotgun (WGS) entry which is preliminary data.</text>
</comment>
<organism evidence="1 2">
    <name type="scientific">Paenibacillus radicis</name>
    <name type="common">ex Gao et al. 2016</name>
    <dbReference type="NCBI Taxonomy" id="1737354"/>
    <lineage>
        <taxon>Bacteria</taxon>
        <taxon>Bacillati</taxon>
        <taxon>Bacillota</taxon>
        <taxon>Bacilli</taxon>
        <taxon>Bacillales</taxon>
        <taxon>Paenibacillaceae</taxon>
        <taxon>Paenibacillus</taxon>
    </lineage>
</organism>
<dbReference type="GO" id="GO:0016853">
    <property type="term" value="F:isomerase activity"/>
    <property type="evidence" value="ECO:0007669"/>
    <property type="project" value="InterPro"/>
</dbReference>
<sequence>MTGKWSKVQEQGYEAWTGSSDRLSITVIPALGGKAVSLRNLATNREWLWTSGKPLGNNGFGSPFGEGDESGWDEMFPGINACTYAEEPWQGRSVPDHGEVWSLPWHAEESEGSLHCQVEGRNFPYTLEKTYTFSGPDTLRIDYVVTNRGEASLPFLWAAHPLFQAPEGLQIRVPEGMNAIEVSYSADERLGVFGDRRSWPIAGNGIDLSVVEPASSRSAEKYYFEGKAPEGWAELHDPGTGEAVRFRFPPDKVPYLAVWANSGGYGGHHHVALEPATGRMDDLAVAMERGEVAAVEPGGRYEWYLELQVK</sequence>
<dbReference type="InterPro" id="IPR008183">
    <property type="entry name" value="Aldose_1/G6P_1-epimerase"/>
</dbReference>
<dbReference type="RefSeq" id="WP_188888332.1">
    <property type="nucleotide sequence ID" value="NZ_BMHY01000002.1"/>
</dbReference>
<dbReference type="GO" id="GO:0030246">
    <property type="term" value="F:carbohydrate binding"/>
    <property type="evidence" value="ECO:0007669"/>
    <property type="project" value="InterPro"/>
</dbReference>
<dbReference type="EMBL" id="BMHY01000002">
    <property type="protein sequence ID" value="GGG62600.1"/>
    <property type="molecule type" value="Genomic_DNA"/>
</dbReference>
<keyword evidence="2" id="KW-1185">Reference proteome</keyword>
<protein>
    <recommendedName>
        <fullName evidence="3">Aldose 1-epimerase</fullName>
    </recommendedName>
</protein>
<dbReference type="SUPFAM" id="SSF74650">
    <property type="entry name" value="Galactose mutarotase-like"/>
    <property type="match status" value="1"/>
</dbReference>
<dbReference type="InterPro" id="IPR014718">
    <property type="entry name" value="GH-type_carb-bd"/>
</dbReference>
<dbReference type="Pfam" id="PF01263">
    <property type="entry name" value="Aldose_epim"/>
    <property type="match status" value="1"/>
</dbReference>
<name>A0A917GZI7_9BACL</name>
<evidence type="ECO:0000313" key="1">
    <source>
        <dbReference type="EMBL" id="GGG62600.1"/>
    </source>
</evidence>